<accession>G1BRR6</accession>
<evidence type="ECO:0000313" key="4">
    <source>
        <dbReference type="EMBL" id="AEK07532.1"/>
    </source>
</evidence>
<sequence length="135" mass="15712">MTPQEKIVEAQQLLREAAALKAGEPVLAAVQRYNGALEEYRAKYGKTKRKHYTLYRFRDDEDNLLYVGMTRTFINRMKNHAMDKDWWEDVSYITVEHYPDAESLRQAELHAIATENPLHNQADLPMPAKPLVSHQ</sequence>
<gene>
    <name evidence="4" type="primary">88</name>
    <name evidence="4" type="ORF">SEND513_88</name>
</gene>
<dbReference type="EMBL" id="JF704112">
    <property type="protein sequence ID" value="AEK07532.1"/>
    <property type="molecule type" value="Genomic_DNA"/>
</dbReference>
<dbReference type="InterPro" id="IPR035901">
    <property type="entry name" value="GIY-YIG_endonuc_sf"/>
</dbReference>
<evidence type="ECO:0000256" key="2">
    <source>
        <dbReference type="ARBA" id="ARBA00022842"/>
    </source>
</evidence>
<protein>
    <submittedName>
        <fullName evidence="4">Endonuclease</fullName>
    </submittedName>
</protein>
<comment type="cofactor">
    <cofactor evidence="1">
        <name>Mg(2+)</name>
        <dbReference type="ChEBI" id="CHEBI:18420"/>
    </cofactor>
</comment>
<dbReference type="KEGG" id="vg:40090716"/>
<keyword evidence="4" id="KW-0378">Hydrolase</keyword>
<proteinExistence type="predicted"/>
<dbReference type="RefSeq" id="YP_009614313.1">
    <property type="nucleotide sequence ID" value="NC_042033.1"/>
</dbReference>
<organism evidence="4 5">
    <name type="scientific">Mycobacterium phage Send513</name>
    <dbReference type="NCBI Taxonomy" id="1034146"/>
    <lineage>
        <taxon>Viruses</taxon>
        <taxon>Duplodnaviria</taxon>
        <taxon>Heunggongvirae</taxon>
        <taxon>Uroviricota</taxon>
        <taxon>Caudoviricetes</taxon>
        <taxon>Papyrusvirus</taxon>
        <taxon>Papyrusvirus send513</taxon>
    </lineage>
</organism>
<dbReference type="InterPro" id="IPR000305">
    <property type="entry name" value="GIY-YIG_endonuc"/>
</dbReference>
<reference evidence="4 5" key="1">
    <citation type="journal article" date="2012" name="J. Virol.">
        <title>Complete Genome Sequences of 138 Mycobacteriophages.</title>
        <authorList>
            <consortium name="the Science Education Alliance Phage Hunters Advancing Genomics and Evolutionary Science Program"/>
            <consortium name="the KwaZulu-Natal Research Institute for Tuberculosis and HIV Mycobacterial Genetics Course Students"/>
            <consortium name="the Phage Hunters Integrating Research and Education Program"/>
            <person name="Hatfull G.F."/>
        </authorList>
    </citation>
    <scope>NUCLEOTIDE SEQUENCE [LARGE SCALE GENOMIC DNA]</scope>
    <source>
        <strain evidence="5">Send513</strain>
    </source>
</reference>
<dbReference type="Proteomes" id="UP000222380">
    <property type="component" value="Segment"/>
</dbReference>
<dbReference type="GeneID" id="40090716"/>
<dbReference type="CDD" id="cd00719">
    <property type="entry name" value="GIY-YIG_SF"/>
    <property type="match status" value="1"/>
</dbReference>
<evidence type="ECO:0000256" key="1">
    <source>
        <dbReference type="ARBA" id="ARBA00001946"/>
    </source>
</evidence>
<name>G1BRR6_9CAUD</name>
<evidence type="ECO:0000259" key="3">
    <source>
        <dbReference type="Pfam" id="PF01541"/>
    </source>
</evidence>
<keyword evidence="4" id="KW-0255">Endonuclease</keyword>
<dbReference type="SUPFAM" id="SSF82771">
    <property type="entry name" value="GIY-YIG endonuclease"/>
    <property type="match status" value="1"/>
</dbReference>
<keyword evidence="5" id="KW-1185">Reference proteome</keyword>
<feature type="domain" description="GIY-YIG" evidence="3">
    <location>
        <begin position="52"/>
        <end position="117"/>
    </location>
</feature>
<keyword evidence="2" id="KW-0460">Magnesium</keyword>
<dbReference type="Pfam" id="PF01541">
    <property type="entry name" value="GIY-YIG"/>
    <property type="match status" value="1"/>
</dbReference>
<dbReference type="GO" id="GO:0004519">
    <property type="term" value="F:endonuclease activity"/>
    <property type="evidence" value="ECO:0007669"/>
    <property type="project" value="UniProtKB-KW"/>
</dbReference>
<keyword evidence="4" id="KW-0540">Nuclease</keyword>
<evidence type="ECO:0000313" key="5">
    <source>
        <dbReference type="Proteomes" id="UP000222380"/>
    </source>
</evidence>